<reference evidence="3 4" key="1">
    <citation type="submission" date="2024-06" db="EMBL/GenBank/DDBJ databases">
        <title>The Natural Products Discovery Center: Release of the First 8490 Sequenced Strains for Exploring Actinobacteria Biosynthetic Diversity.</title>
        <authorList>
            <person name="Kalkreuter E."/>
            <person name="Kautsar S.A."/>
            <person name="Yang D."/>
            <person name="Bader C.D."/>
            <person name="Teijaro C.N."/>
            <person name="Fluegel L."/>
            <person name="Davis C.M."/>
            <person name="Simpson J.R."/>
            <person name="Lauterbach L."/>
            <person name="Steele A.D."/>
            <person name="Gui C."/>
            <person name="Meng S."/>
            <person name="Li G."/>
            <person name="Viehrig K."/>
            <person name="Ye F."/>
            <person name="Su P."/>
            <person name="Kiefer A.F."/>
            <person name="Nichols A."/>
            <person name="Cepeda A.J."/>
            <person name="Yan W."/>
            <person name="Fan B."/>
            <person name="Jiang Y."/>
            <person name="Adhikari A."/>
            <person name="Zheng C.-J."/>
            <person name="Schuster L."/>
            <person name="Cowan T.M."/>
            <person name="Smanski M.J."/>
            <person name="Chevrette M.G."/>
            <person name="De Carvalho L.P.S."/>
            <person name="Shen B."/>
        </authorList>
    </citation>
    <scope>NUCLEOTIDE SEQUENCE [LARGE SCALE GENOMIC DNA]</scope>
    <source>
        <strain evidence="3 4">NPDC045705</strain>
    </source>
</reference>
<dbReference type="Proteomes" id="UP001551210">
    <property type="component" value="Unassembled WGS sequence"/>
</dbReference>
<name>A0ABV3CY66_STREX</name>
<feature type="domain" description="Bacteriophage T5 Orf172 DNA-binding" evidence="2">
    <location>
        <begin position="117"/>
        <end position="190"/>
    </location>
</feature>
<dbReference type="RefSeq" id="WP_359209192.1">
    <property type="nucleotide sequence ID" value="NZ_JBEZAM010000023.1"/>
</dbReference>
<evidence type="ECO:0000313" key="4">
    <source>
        <dbReference type="Proteomes" id="UP001551210"/>
    </source>
</evidence>
<dbReference type="InterPro" id="IPR018306">
    <property type="entry name" value="Phage_T5_Orf172_DNA-bd"/>
</dbReference>
<dbReference type="SMART" id="SM00974">
    <property type="entry name" value="T5orf172"/>
    <property type="match status" value="1"/>
</dbReference>
<comment type="caution">
    <text evidence="3">The sequence shown here is derived from an EMBL/GenBank/DDBJ whole genome shotgun (WGS) entry which is preliminary data.</text>
</comment>
<accession>A0ABV3CY66</accession>
<dbReference type="InterPro" id="IPR028978">
    <property type="entry name" value="Chorismate_lyase_/UTRA_dom_sf"/>
</dbReference>
<dbReference type="Pfam" id="PF13455">
    <property type="entry name" value="MUG113"/>
    <property type="match status" value="1"/>
</dbReference>
<dbReference type="Gene3D" id="3.40.1410.10">
    <property type="entry name" value="Chorismate lyase-like"/>
    <property type="match status" value="1"/>
</dbReference>
<dbReference type="SUPFAM" id="SSF64288">
    <property type="entry name" value="Chorismate lyase-like"/>
    <property type="match status" value="1"/>
</dbReference>
<feature type="region of interest" description="Disordered" evidence="1">
    <location>
        <begin position="1"/>
        <end position="22"/>
    </location>
</feature>
<sequence length="207" mass="22615">MQNLTGPRRAQSLPSLPSDAVREETEVTSRLASEDELAALGYTGPVVVMQIVRTTFRADGTPIGKTLTIQGGDTALVVHQDAADVEDDDALPPSRAAEMQVVKVPMPRSWRTYLLGMEDSKLTKIGKTTDTFKARVASLQTGQPARLRPLLEVDGDYERALHMRFAPYRMRGEWFDLTPLGDPVTVVVEALQELGVDVQPGLQSVDG</sequence>
<protein>
    <submittedName>
        <fullName evidence="3">GIY-YIG nuclease family protein</fullName>
    </submittedName>
</protein>
<keyword evidence="4" id="KW-1185">Reference proteome</keyword>
<evidence type="ECO:0000259" key="2">
    <source>
        <dbReference type="SMART" id="SM00974"/>
    </source>
</evidence>
<evidence type="ECO:0000256" key="1">
    <source>
        <dbReference type="SAM" id="MobiDB-lite"/>
    </source>
</evidence>
<evidence type="ECO:0000313" key="3">
    <source>
        <dbReference type="EMBL" id="MEU7295157.1"/>
    </source>
</evidence>
<dbReference type="EMBL" id="JBEZAM010000023">
    <property type="protein sequence ID" value="MEU7295157.1"/>
    <property type="molecule type" value="Genomic_DNA"/>
</dbReference>
<gene>
    <name evidence="3" type="ORF">AB0A76_18360</name>
</gene>
<organism evidence="3 4">
    <name type="scientific">Streptomyces exfoliatus</name>
    <name type="common">Streptomyces hydrogenans</name>
    <dbReference type="NCBI Taxonomy" id="1905"/>
    <lineage>
        <taxon>Bacteria</taxon>
        <taxon>Bacillati</taxon>
        <taxon>Actinomycetota</taxon>
        <taxon>Actinomycetes</taxon>
        <taxon>Kitasatosporales</taxon>
        <taxon>Streptomycetaceae</taxon>
        <taxon>Streptomyces</taxon>
    </lineage>
</organism>
<proteinExistence type="predicted"/>